<dbReference type="Gene3D" id="1.25.40.10">
    <property type="entry name" value="Tetratricopeptide repeat domain"/>
    <property type="match status" value="3"/>
</dbReference>
<evidence type="ECO:0000256" key="2">
    <source>
        <dbReference type="PROSITE-ProRule" id="PRU00708"/>
    </source>
</evidence>
<gene>
    <name evidence="3" type="ORF">CASFOL_000918</name>
</gene>
<dbReference type="FunFam" id="1.25.40.10:FF:000682">
    <property type="entry name" value="Pentatricopeptide repeat-containing protein At3g16610"/>
    <property type="match status" value="1"/>
</dbReference>
<dbReference type="PANTHER" id="PTHR47926:SF346">
    <property type="entry name" value="PENTATRICOPEPTIDE REPEAT-CONTAINING PROTEIN"/>
    <property type="match status" value="1"/>
</dbReference>
<dbReference type="PROSITE" id="PS51375">
    <property type="entry name" value="PPR"/>
    <property type="match status" value="4"/>
</dbReference>
<dbReference type="InterPro" id="IPR011990">
    <property type="entry name" value="TPR-like_helical_dom_sf"/>
</dbReference>
<organism evidence="3 4">
    <name type="scientific">Castilleja foliolosa</name>
    <dbReference type="NCBI Taxonomy" id="1961234"/>
    <lineage>
        <taxon>Eukaryota</taxon>
        <taxon>Viridiplantae</taxon>
        <taxon>Streptophyta</taxon>
        <taxon>Embryophyta</taxon>
        <taxon>Tracheophyta</taxon>
        <taxon>Spermatophyta</taxon>
        <taxon>Magnoliopsida</taxon>
        <taxon>eudicotyledons</taxon>
        <taxon>Gunneridae</taxon>
        <taxon>Pentapetalae</taxon>
        <taxon>asterids</taxon>
        <taxon>lamiids</taxon>
        <taxon>Lamiales</taxon>
        <taxon>Orobanchaceae</taxon>
        <taxon>Pedicularideae</taxon>
        <taxon>Castillejinae</taxon>
        <taxon>Castilleja</taxon>
    </lineage>
</organism>
<name>A0ABD3EN06_9LAMI</name>
<feature type="repeat" description="PPR" evidence="2">
    <location>
        <begin position="237"/>
        <end position="271"/>
    </location>
</feature>
<dbReference type="PANTHER" id="PTHR47926">
    <property type="entry name" value="PENTATRICOPEPTIDE REPEAT-CONTAINING PROTEIN"/>
    <property type="match status" value="1"/>
</dbReference>
<feature type="repeat" description="PPR" evidence="2">
    <location>
        <begin position="175"/>
        <end position="209"/>
    </location>
</feature>
<dbReference type="Pfam" id="PF20431">
    <property type="entry name" value="E_motif"/>
    <property type="match status" value="1"/>
</dbReference>
<feature type="repeat" description="PPR" evidence="2">
    <location>
        <begin position="341"/>
        <end position="375"/>
    </location>
</feature>
<keyword evidence="1" id="KW-0677">Repeat</keyword>
<comment type="caution">
    <text evidence="3">The sequence shown here is derived from an EMBL/GenBank/DDBJ whole genome shotgun (WGS) entry which is preliminary data.</text>
</comment>
<proteinExistence type="predicted"/>
<keyword evidence="4" id="KW-1185">Reference proteome</keyword>
<sequence length="570" mass="64228">MMSDPQNHYRTLFSNCIKTKNLKLGRALHSHLIKTAFILDTFFTNRLIQIYTKCNSLDCAQHIFDDLKFKNAHSWNTMIAAYSEMGRFKNARRLLDEMPEPNLVSYNSIISSLGRNGLYKEAINFFRGIQKRNQNVTLMDEFTVVGLANACASLAALELLRQVHGASIVMGLDFNVVVCNALVDSYGKCGLPESSYCIFSRMEEKNVVSWTSVMVAYVRASRLEDACRIFSQIPVNNAVSWTALITGLAQNGEGERALSYFRKMQDEGVIANDITYVSALSACADLAVIGRGRQIHCRVIRVRSSSVFDNVFVVNALIDMYSKCGEMTSSMRLFERLETKDIVTWNSLITGFSQNGQGQASLAIFSKMAEENVRPNEVTFLGVLSACSHSGLESEGLRYFEMMGKKFGLTPRSDHYAILVDLLGRKNRLTEALEVIEKSRNGSEHIGMWGSLLATSRAHGNLELATRAAEALFELEPENTGRYVMLSNTYATAGRWDEAERIRRAMDEMELKKEAGCSWIELKDARYMFVAEDMFQPKLDDIRELIRNLVKQMKGDDELNVHFVSELSLV</sequence>
<dbReference type="AlphaFoldDB" id="A0ABD3EN06"/>
<dbReference type="EMBL" id="JAVIJP010000002">
    <property type="protein sequence ID" value="KAL3655132.1"/>
    <property type="molecule type" value="Genomic_DNA"/>
</dbReference>
<evidence type="ECO:0008006" key="5">
    <source>
        <dbReference type="Google" id="ProtNLM"/>
    </source>
</evidence>
<dbReference type="SUPFAM" id="SSF48452">
    <property type="entry name" value="TPR-like"/>
    <property type="match status" value="2"/>
</dbReference>
<reference evidence="4" key="1">
    <citation type="journal article" date="2024" name="IScience">
        <title>Strigolactones Initiate the Formation of Haustorium-like Structures in Castilleja.</title>
        <authorList>
            <person name="Buerger M."/>
            <person name="Peterson D."/>
            <person name="Chory J."/>
        </authorList>
    </citation>
    <scope>NUCLEOTIDE SEQUENCE [LARGE SCALE GENOMIC DNA]</scope>
</reference>
<evidence type="ECO:0000313" key="3">
    <source>
        <dbReference type="EMBL" id="KAL3655132.1"/>
    </source>
</evidence>
<evidence type="ECO:0000313" key="4">
    <source>
        <dbReference type="Proteomes" id="UP001632038"/>
    </source>
</evidence>
<dbReference type="FunFam" id="1.25.40.10:FF:000442">
    <property type="entry name" value="Pentatricopeptide repeat-containing protein At3g49710"/>
    <property type="match status" value="1"/>
</dbReference>
<dbReference type="InterPro" id="IPR046960">
    <property type="entry name" value="PPR_At4g14850-like_plant"/>
</dbReference>
<dbReference type="InterPro" id="IPR002885">
    <property type="entry name" value="PPR_rpt"/>
</dbReference>
<dbReference type="NCBIfam" id="TIGR00756">
    <property type="entry name" value="PPR"/>
    <property type="match status" value="6"/>
</dbReference>
<dbReference type="InterPro" id="IPR046848">
    <property type="entry name" value="E_motif"/>
</dbReference>
<protein>
    <recommendedName>
        <fullName evidence="5">Pentatricopeptide repeat-containing protein</fullName>
    </recommendedName>
</protein>
<dbReference type="Proteomes" id="UP001632038">
    <property type="component" value="Unassembled WGS sequence"/>
</dbReference>
<dbReference type="Pfam" id="PF12854">
    <property type="entry name" value="PPR_1"/>
    <property type="match status" value="1"/>
</dbReference>
<feature type="repeat" description="PPR" evidence="2">
    <location>
        <begin position="71"/>
        <end position="105"/>
    </location>
</feature>
<dbReference type="Pfam" id="PF13041">
    <property type="entry name" value="PPR_2"/>
    <property type="match status" value="2"/>
</dbReference>
<dbReference type="FunFam" id="1.25.40.10:FF:000280">
    <property type="entry name" value="Pentatricopeptide repeat-containing protein"/>
    <property type="match status" value="1"/>
</dbReference>
<accession>A0ABD3EN06</accession>
<dbReference type="Pfam" id="PF01535">
    <property type="entry name" value="PPR"/>
    <property type="match status" value="2"/>
</dbReference>
<evidence type="ECO:0000256" key="1">
    <source>
        <dbReference type="ARBA" id="ARBA00022737"/>
    </source>
</evidence>